<sequence>MRLRRRTLLLGCLWLLTACGSRSGAPDPVDAEREAALARFREQAVAWAPCDPSIFPEVLLEPLATLGDRLECATLRAPLDWEVPEGEAINLGVLRVRAGDEAARRGAILTNPGGPGGDGLILGALLGLVFASNGGAELGFEAAAPELLGAVSSAYDVVGFSPRGVGGSFRLYCGTNRRAEPPGFYTDRSPENVQALLTLGERQADACLNTPLSQYINTEQTVRDMDLIRTVMGDEKLNFLGYSYGSWLGAWYAKRFPQHAGNIVLDANVDFTATFEAIFNDFVRGFERAFREVALPFAARNDAVFGLGGSADEVYAVYDGLPEDLKAVLVQGSLSIFAALYSSEAVPDIALTLVAARGVDEALEAFGDTLTLDNFDAFAALVGEQTYAEDAFVDELARTYALTLAQDYLLYRDFLENGPYPVELPPEGAVGTAVTCNDAPWPQGAEHYIRRGNEAHESYPLLGGALTAEPCGFWGAPTAAMPETPSEMAPILMVQTGFDAATPSEGALRAFDSLPNAALIYIENELSHGAFPYNTACVDAAVAAYLLDGTVPQTRVQHCDARPLPGETQVYPPGGVPRPAAARVSAQALLRPAAHHPLYGLLHDTVRQNAADFFGRGQSSPWSR</sequence>
<evidence type="ECO:0000259" key="5">
    <source>
        <dbReference type="Pfam" id="PF00561"/>
    </source>
</evidence>
<dbReference type="eggNOG" id="COG1073">
    <property type="taxonomic scope" value="Bacteria"/>
</dbReference>
<evidence type="ECO:0000256" key="3">
    <source>
        <dbReference type="ARBA" id="ARBA00022801"/>
    </source>
</evidence>
<evidence type="ECO:0000256" key="1">
    <source>
        <dbReference type="ARBA" id="ARBA00010088"/>
    </source>
</evidence>
<protein>
    <submittedName>
        <fullName evidence="7">TAP domain protein</fullName>
    </submittedName>
</protein>
<feature type="domain" description="Peptidase S33 tripeptidyl aminopeptidase-like C-terminal" evidence="6">
    <location>
        <begin position="465"/>
        <end position="554"/>
    </location>
</feature>
<gene>
    <name evidence="7" type="ordered locus">Trad_2059</name>
</gene>
<dbReference type="SUPFAM" id="SSF53474">
    <property type="entry name" value="alpha/beta-Hydrolases"/>
    <property type="match status" value="1"/>
</dbReference>
<dbReference type="PANTHER" id="PTHR43248">
    <property type="entry name" value="2-SUCCINYL-6-HYDROXY-2,4-CYCLOHEXADIENE-1-CARBOXYLATE SYNTHASE"/>
    <property type="match status" value="1"/>
</dbReference>
<evidence type="ECO:0000259" key="6">
    <source>
        <dbReference type="Pfam" id="PF08386"/>
    </source>
</evidence>
<reference evidence="7 8" key="2">
    <citation type="journal article" date="2011" name="Stand. Genomic Sci.">
        <title>Complete genome sequence of Truepera radiovictrix type strain (RQ-24).</title>
        <authorList>
            <person name="Ivanova N."/>
            <person name="Rohde C."/>
            <person name="Munk C."/>
            <person name="Nolan M."/>
            <person name="Lucas S."/>
            <person name="Del Rio T.G."/>
            <person name="Tice H."/>
            <person name="Deshpande S."/>
            <person name="Cheng J.F."/>
            <person name="Tapia R."/>
            <person name="Han C."/>
            <person name="Goodwin L."/>
            <person name="Pitluck S."/>
            <person name="Liolios K."/>
            <person name="Mavromatis K."/>
            <person name="Mikhailova N."/>
            <person name="Pati A."/>
            <person name="Chen A."/>
            <person name="Palaniappan K."/>
            <person name="Land M."/>
            <person name="Hauser L."/>
            <person name="Chang Y.J."/>
            <person name="Jeffries C.D."/>
            <person name="Brambilla E."/>
            <person name="Rohde M."/>
            <person name="Goker M."/>
            <person name="Tindall B.J."/>
            <person name="Woyke T."/>
            <person name="Bristow J."/>
            <person name="Eisen J.A."/>
            <person name="Markowitz V."/>
            <person name="Hugenholtz P."/>
            <person name="Kyrpides N.C."/>
            <person name="Klenk H.P."/>
            <person name="Lapidus A."/>
        </authorList>
    </citation>
    <scope>NUCLEOTIDE SEQUENCE [LARGE SCALE GENOMIC DNA]</scope>
    <source>
        <strain evidence="8">DSM 17093 / CIP 108686 / LMG 22925 / RQ-24</strain>
    </source>
</reference>
<dbReference type="STRING" id="649638.Trad_2059"/>
<feature type="domain" description="AB hydrolase-1" evidence="5">
    <location>
        <begin position="143"/>
        <end position="297"/>
    </location>
</feature>
<dbReference type="EMBL" id="CP002049">
    <property type="protein sequence ID" value="ADI15173.1"/>
    <property type="molecule type" value="Genomic_DNA"/>
</dbReference>
<comment type="similarity">
    <text evidence="1">Belongs to the peptidase S33 family.</text>
</comment>
<reference evidence="8" key="1">
    <citation type="submission" date="2010-05" db="EMBL/GenBank/DDBJ databases">
        <title>The complete genome of Truepera radiovictris DSM 17093.</title>
        <authorList>
            <consortium name="US DOE Joint Genome Institute (JGI-PGF)"/>
            <person name="Lucas S."/>
            <person name="Copeland A."/>
            <person name="Lapidus A."/>
            <person name="Glavina del Rio T."/>
            <person name="Dalin E."/>
            <person name="Tice H."/>
            <person name="Bruce D."/>
            <person name="Goodwin L."/>
            <person name="Pitluck S."/>
            <person name="Kyrpides N."/>
            <person name="Mavromatis K."/>
            <person name="Ovchinnikova G."/>
            <person name="Munk A.C."/>
            <person name="Detter J.C."/>
            <person name="Han C."/>
            <person name="Tapia R."/>
            <person name="Land M."/>
            <person name="Hauser L."/>
            <person name="Markowitz V."/>
            <person name="Cheng J.-F."/>
            <person name="Hugenholtz P."/>
            <person name="Woyke T."/>
            <person name="Wu D."/>
            <person name="Tindall B."/>
            <person name="Pomrenke H.G."/>
            <person name="Brambilla E."/>
            <person name="Klenk H.-P."/>
            <person name="Eisen J.A."/>
        </authorList>
    </citation>
    <scope>NUCLEOTIDE SEQUENCE [LARGE SCALE GENOMIC DNA]</scope>
    <source>
        <strain evidence="8">DSM 17093 / CIP 108686 / LMG 22925 / RQ-24</strain>
    </source>
</reference>
<dbReference type="GO" id="GO:0016787">
    <property type="term" value="F:hydrolase activity"/>
    <property type="evidence" value="ECO:0007669"/>
    <property type="project" value="UniProtKB-KW"/>
</dbReference>
<feature type="signal peptide" evidence="4">
    <location>
        <begin position="1"/>
        <end position="24"/>
    </location>
</feature>
<keyword evidence="8" id="KW-1185">Reference proteome</keyword>
<dbReference type="Gene3D" id="3.40.50.1820">
    <property type="entry name" value="alpha/beta hydrolase"/>
    <property type="match status" value="1"/>
</dbReference>
<dbReference type="RefSeq" id="WP_013178538.1">
    <property type="nucleotide sequence ID" value="NC_014221.1"/>
</dbReference>
<keyword evidence="3" id="KW-0378">Hydrolase</keyword>
<dbReference type="Pfam" id="PF08386">
    <property type="entry name" value="Abhydrolase_4"/>
    <property type="match status" value="1"/>
</dbReference>
<dbReference type="PANTHER" id="PTHR43248:SF29">
    <property type="entry name" value="TRIPEPTIDYL AMINOPEPTIDASE"/>
    <property type="match status" value="1"/>
</dbReference>
<organism evidence="7 8">
    <name type="scientific">Truepera radiovictrix (strain DSM 17093 / CIP 108686 / LMG 22925 / RQ-24)</name>
    <dbReference type="NCBI Taxonomy" id="649638"/>
    <lineage>
        <taxon>Bacteria</taxon>
        <taxon>Thermotogati</taxon>
        <taxon>Deinococcota</taxon>
        <taxon>Deinococci</taxon>
        <taxon>Trueperales</taxon>
        <taxon>Trueperaceae</taxon>
        <taxon>Truepera</taxon>
    </lineage>
</organism>
<dbReference type="Pfam" id="PF00561">
    <property type="entry name" value="Abhydrolase_1"/>
    <property type="match status" value="1"/>
</dbReference>
<keyword evidence="2 4" id="KW-0732">Signal</keyword>
<accession>D7CR85</accession>
<evidence type="ECO:0000256" key="4">
    <source>
        <dbReference type="SAM" id="SignalP"/>
    </source>
</evidence>
<dbReference type="KEGG" id="tra:Trad_2059"/>
<dbReference type="AlphaFoldDB" id="D7CR85"/>
<proteinExistence type="inferred from homology"/>
<dbReference type="InterPro" id="IPR051601">
    <property type="entry name" value="Serine_prot/Carboxylest_S33"/>
</dbReference>
<dbReference type="Proteomes" id="UP000000379">
    <property type="component" value="Chromosome"/>
</dbReference>
<dbReference type="PROSITE" id="PS51257">
    <property type="entry name" value="PROKAR_LIPOPROTEIN"/>
    <property type="match status" value="1"/>
</dbReference>
<dbReference type="OrthoDB" id="5519806at2"/>
<name>D7CR85_TRURR</name>
<evidence type="ECO:0000313" key="8">
    <source>
        <dbReference type="Proteomes" id="UP000000379"/>
    </source>
</evidence>
<evidence type="ECO:0000313" key="7">
    <source>
        <dbReference type="EMBL" id="ADI15173.1"/>
    </source>
</evidence>
<dbReference type="InterPro" id="IPR029058">
    <property type="entry name" value="AB_hydrolase_fold"/>
</dbReference>
<evidence type="ECO:0000256" key="2">
    <source>
        <dbReference type="ARBA" id="ARBA00022729"/>
    </source>
</evidence>
<feature type="chain" id="PRO_5003094393" evidence="4">
    <location>
        <begin position="25"/>
        <end position="624"/>
    </location>
</feature>
<dbReference type="InterPro" id="IPR000073">
    <property type="entry name" value="AB_hydrolase_1"/>
</dbReference>
<dbReference type="HOGENOM" id="CLU_013364_3_2_0"/>
<dbReference type="InterPro" id="IPR013595">
    <property type="entry name" value="Pept_S33_TAP-like_C"/>
</dbReference>